<organism evidence="1 2">
    <name type="scientific">Thelephora ganbajun</name>
    <name type="common">Ganba fungus</name>
    <dbReference type="NCBI Taxonomy" id="370292"/>
    <lineage>
        <taxon>Eukaryota</taxon>
        <taxon>Fungi</taxon>
        <taxon>Dikarya</taxon>
        <taxon>Basidiomycota</taxon>
        <taxon>Agaricomycotina</taxon>
        <taxon>Agaricomycetes</taxon>
        <taxon>Thelephorales</taxon>
        <taxon>Thelephoraceae</taxon>
        <taxon>Thelephora</taxon>
    </lineage>
</organism>
<evidence type="ECO:0000313" key="2">
    <source>
        <dbReference type="Proteomes" id="UP000886501"/>
    </source>
</evidence>
<dbReference type="EMBL" id="MU117989">
    <property type="protein sequence ID" value="KAF9650040.1"/>
    <property type="molecule type" value="Genomic_DNA"/>
</dbReference>
<keyword evidence="2" id="KW-1185">Reference proteome</keyword>
<gene>
    <name evidence="1" type="ORF">BDM02DRAFT_1526203</name>
</gene>
<dbReference type="Proteomes" id="UP000886501">
    <property type="component" value="Unassembled WGS sequence"/>
</dbReference>
<sequence>MPKTSSPSGSRDSTTGPAQGTLKRNQACHQCRKRKLKCDAKKPCSTCIRSHNHAVAHAGPDVVLPPFPECTFDEVKDPVFPNNDTPKSKYEKLENRINELEALLRQKNGESALINSPPSRTSSGNTMGEGHDISLLTGPSADEFGLSADIISGSLGPTSLVSDNVMFSSATAAPLPVHPIGLGLSDSPSMSAYITTGSPGADTNNSQLIWKQSANLPDPDLLKHLVEVFFACHPHANRLLHRSTFLFNLSLPQTHPSYPRAALLHAICAVASVFTPAVSNPRLYGTRDEIFTMKRGGGDSPSMFAGEQAKCAAEQIDLLTNLGESLLESLQALVVLSWFYWMHAKWVEVFIATGRALRSCVPLGINICPPFHSIQESTRSPSILPPANNVMEDEIRRNTFYFCYLLDRQQGFANGWAMALDDMDITQLLPLRGDQFDQGMLVLAKERQWFHDPRILLTHPEGQTDSFILMVKASIILSRVKNFNLRYRARYFAKDLDYVPTASVPMRLQNSEVLDPRSTPAFMEVDNLVSSFRSSFPPDLRNPISGNVVDVHLFTACTIPHIAMIVLHEPHAVLQATGCISATSLLVAARQILTLIYSIWSTSFDLALLDVFICFSWYTCGRIFAKFIQAAHEANRPDQVETLKTELQSVQFALEKMGERIPVAHRYFTMLSAIASQVIRETSQVVSEEPILNDVRFYSSTVPIQQTAVPR</sequence>
<evidence type="ECO:0000313" key="1">
    <source>
        <dbReference type="EMBL" id="KAF9650040.1"/>
    </source>
</evidence>
<protein>
    <submittedName>
        <fullName evidence="1">Uncharacterized protein</fullName>
    </submittedName>
</protein>
<name>A0ACB6ZKV7_THEGA</name>
<accession>A0ACB6ZKV7</accession>
<reference evidence="1" key="2">
    <citation type="journal article" date="2020" name="Nat. Commun.">
        <title>Large-scale genome sequencing of mycorrhizal fungi provides insights into the early evolution of symbiotic traits.</title>
        <authorList>
            <person name="Miyauchi S."/>
            <person name="Kiss E."/>
            <person name="Kuo A."/>
            <person name="Drula E."/>
            <person name="Kohler A."/>
            <person name="Sanchez-Garcia M."/>
            <person name="Morin E."/>
            <person name="Andreopoulos B."/>
            <person name="Barry K.W."/>
            <person name="Bonito G."/>
            <person name="Buee M."/>
            <person name="Carver A."/>
            <person name="Chen C."/>
            <person name="Cichocki N."/>
            <person name="Clum A."/>
            <person name="Culley D."/>
            <person name="Crous P.W."/>
            <person name="Fauchery L."/>
            <person name="Girlanda M."/>
            <person name="Hayes R.D."/>
            <person name="Keri Z."/>
            <person name="LaButti K."/>
            <person name="Lipzen A."/>
            <person name="Lombard V."/>
            <person name="Magnuson J."/>
            <person name="Maillard F."/>
            <person name="Murat C."/>
            <person name="Nolan M."/>
            <person name="Ohm R.A."/>
            <person name="Pangilinan J."/>
            <person name="Pereira M.F."/>
            <person name="Perotto S."/>
            <person name="Peter M."/>
            <person name="Pfister S."/>
            <person name="Riley R."/>
            <person name="Sitrit Y."/>
            <person name="Stielow J.B."/>
            <person name="Szollosi G."/>
            <person name="Zifcakova L."/>
            <person name="Stursova M."/>
            <person name="Spatafora J.W."/>
            <person name="Tedersoo L."/>
            <person name="Vaario L.M."/>
            <person name="Yamada A."/>
            <person name="Yan M."/>
            <person name="Wang P."/>
            <person name="Xu J."/>
            <person name="Bruns T."/>
            <person name="Baldrian P."/>
            <person name="Vilgalys R."/>
            <person name="Dunand C."/>
            <person name="Henrissat B."/>
            <person name="Grigoriev I.V."/>
            <person name="Hibbett D."/>
            <person name="Nagy L.G."/>
            <person name="Martin F.M."/>
        </authorList>
    </citation>
    <scope>NUCLEOTIDE SEQUENCE</scope>
    <source>
        <strain evidence="1">P2</strain>
    </source>
</reference>
<comment type="caution">
    <text evidence="1">The sequence shown here is derived from an EMBL/GenBank/DDBJ whole genome shotgun (WGS) entry which is preliminary data.</text>
</comment>
<proteinExistence type="predicted"/>
<reference evidence="1" key="1">
    <citation type="submission" date="2019-10" db="EMBL/GenBank/DDBJ databases">
        <authorList>
            <consortium name="DOE Joint Genome Institute"/>
            <person name="Kuo A."/>
            <person name="Miyauchi S."/>
            <person name="Kiss E."/>
            <person name="Drula E."/>
            <person name="Kohler A."/>
            <person name="Sanchez-Garcia M."/>
            <person name="Andreopoulos B."/>
            <person name="Barry K.W."/>
            <person name="Bonito G."/>
            <person name="Buee M."/>
            <person name="Carver A."/>
            <person name="Chen C."/>
            <person name="Cichocki N."/>
            <person name="Clum A."/>
            <person name="Culley D."/>
            <person name="Crous P.W."/>
            <person name="Fauchery L."/>
            <person name="Girlanda M."/>
            <person name="Hayes R."/>
            <person name="Keri Z."/>
            <person name="Labutti K."/>
            <person name="Lipzen A."/>
            <person name="Lombard V."/>
            <person name="Magnuson J."/>
            <person name="Maillard F."/>
            <person name="Morin E."/>
            <person name="Murat C."/>
            <person name="Nolan M."/>
            <person name="Ohm R."/>
            <person name="Pangilinan J."/>
            <person name="Pereira M."/>
            <person name="Perotto S."/>
            <person name="Peter M."/>
            <person name="Riley R."/>
            <person name="Sitrit Y."/>
            <person name="Stielow B."/>
            <person name="Szollosi G."/>
            <person name="Zifcakova L."/>
            <person name="Stursova M."/>
            <person name="Spatafora J.W."/>
            <person name="Tedersoo L."/>
            <person name="Vaario L.-M."/>
            <person name="Yamada A."/>
            <person name="Yan M."/>
            <person name="Wang P."/>
            <person name="Xu J."/>
            <person name="Bruns T."/>
            <person name="Baldrian P."/>
            <person name="Vilgalys R."/>
            <person name="Henrissat B."/>
            <person name="Grigoriev I.V."/>
            <person name="Hibbett D."/>
            <person name="Nagy L.G."/>
            <person name="Martin F.M."/>
        </authorList>
    </citation>
    <scope>NUCLEOTIDE SEQUENCE</scope>
    <source>
        <strain evidence="1">P2</strain>
    </source>
</reference>